<dbReference type="Proteomes" id="UP001174909">
    <property type="component" value="Unassembled WGS sequence"/>
</dbReference>
<organism evidence="8 9">
    <name type="scientific">Geodia barretti</name>
    <name type="common">Barrett's horny sponge</name>
    <dbReference type="NCBI Taxonomy" id="519541"/>
    <lineage>
        <taxon>Eukaryota</taxon>
        <taxon>Metazoa</taxon>
        <taxon>Porifera</taxon>
        <taxon>Demospongiae</taxon>
        <taxon>Heteroscleromorpha</taxon>
        <taxon>Tetractinellida</taxon>
        <taxon>Astrophorina</taxon>
        <taxon>Geodiidae</taxon>
        <taxon>Geodia</taxon>
    </lineage>
</organism>
<dbReference type="AlphaFoldDB" id="A0AA35WZ66"/>
<comment type="caution">
    <text evidence="8">The sequence shown here is derived from an EMBL/GenBank/DDBJ whole genome shotgun (WGS) entry which is preliminary data.</text>
</comment>
<evidence type="ECO:0000256" key="2">
    <source>
        <dbReference type="ARBA" id="ARBA00019065"/>
    </source>
</evidence>
<dbReference type="PANTHER" id="PTHR36837">
    <property type="entry name" value="POLY(3-HYDROXYALKANOATE) POLYMERASE SUBUNIT PHAC"/>
    <property type="match status" value="1"/>
</dbReference>
<dbReference type="GO" id="GO:0042619">
    <property type="term" value="P:poly-hydroxybutyrate biosynthetic process"/>
    <property type="evidence" value="ECO:0007669"/>
    <property type="project" value="UniProtKB-KW"/>
</dbReference>
<name>A0AA35WZ66_GEOBA</name>
<keyword evidence="3" id="KW-0808">Transferase</keyword>
<evidence type="ECO:0000313" key="8">
    <source>
        <dbReference type="EMBL" id="CAI8038274.1"/>
    </source>
</evidence>
<evidence type="ECO:0000256" key="4">
    <source>
        <dbReference type="ARBA" id="ARBA00022752"/>
    </source>
</evidence>
<evidence type="ECO:0000256" key="1">
    <source>
        <dbReference type="ARBA" id="ARBA00004683"/>
    </source>
</evidence>
<dbReference type="InterPro" id="IPR029058">
    <property type="entry name" value="AB_hydrolase_fold"/>
</dbReference>
<keyword evidence="5" id="KW-0012">Acyltransferase</keyword>
<evidence type="ECO:0000313" key="9">
    <source>
        <dbReference type="Proteomes" id="UP001174909"/>
    </source>
</evidence>
<dbReference type="InterPro" id="IPR000073">
    <property type="entry name" value="AB_hydrolase_1"/>
</dbReference>
<dbReference type="SUPFAM" id="SSF53474">
    <property type="entry name" value="alpha/beta-Hydrolases"/>
    <property type="match status" value="1"/>
</dbReference>
<sequence length="351" mass="40175">MQSAEIFLQESAEFQSRLTEGFKVAGKLGEIRVGTTPKDEIHQQNELRLYRYRPLTKTQKVAEPLLIVYALVNRPYIVDLHEQRSLVRGLLNQDIDVYLIDWGYPGPGDRYLDLSHYIDEMLDRCVDETLQHSGASKVNILGICQGGTMSLCYAALQPKKVKNLMTMVTPVDFHTPDNLLTHWFKEIDVDLLVDTMGNVSGTVLNSIFLSLKPFRLGIEKYLDFVQIIDQPEKVENFMRMEKWIFDSPDQTGEMFRTFIKEFFHHNRLVKGGLTIGDREVDLRTLKLPILNLMAKQDHLVPPAASQALKYLTGSQDYEEIVYDTGHIGIYVSSKAGLDIPIRIGQWLNERA</sequence>
<reference evidence="8" key="1">
    <citation type="submission" date="2023-03" db="EMBL/GenBank/DDBJ databases">
        <authorList>
            <person name="Steffen K."/>
            <person name="Cardenas P."/>
        </authorList>
    </citation>
    <scope>NUCLEOTIDE SEQUENCE</scope>
</reference>
<dbReference type="Pfam" id="PF00561">
    <property type="entry name" value="Abhydrolase_1"/>
    <property type="match status" value="1"/>
</dbReference>
<dbReference type="GO" id="GO:0016746">
    <property type="term" value="F:acyltransferase activity"/>
    <property type="evidence" value="ECO:0007669"/>
    <property type="project" value="UniProtKB-KW"/>
</dbReference>
<evidence type="ECO:0000256" key="3">
    <source>
        <dbReference type="ARBA" id="ARBA00022679"/>
    </source>
</evidence>
<keyword evidence="9" id="KW-1185">Reference proteome</keyword>
<dbReference type="NCBIfam" id="TIGR01836">
    <property type="entry name" value="PHA_synth_III_C"/>
    <property type="match status" value="1"/>
</dbReference>
<dbReference type="EMBL" id="CASHTH010002987">
    <property type="protein sequence ID" value="CAI8038274.1"/>
    <property type="molecule type" value="Genomic_DNA"/>
</dbReference>
<evidence type="ECO:0000256" key="6">
    <source>
        <dbReference type="ARBA" id="ARBA00033356"/>
    </source>
</evidence>
<dbReference type="PANTHER" id="PTHR36837:SF2">
    <property type="entry name" value="POLY(3-HYDROXYALKANOATE) POLYMERASE SUBUNIT PHAC"/>
    <property type="match status" value="1"/>
</dbReference>
<comment type="pathway">
    <text evidence="1">Biopolymer metabolism; poly-(R)-3-hydroxybutanoate biosynthesis.</text>
</comment>
<gene>
    <name evidence="8" type="ORF">GBAR_LOCUS21338</name>
</gene>
<feature type="domain" description="AB hydrolase-1" evidence="7">
    <location>
        <begin position="64"/>
        <end position="330"/>
    </location>
</feature>
<protein>
    <recommendedName>
        <fullName evidence="2">Poly(3-hydroxyalkanoate) polymerase subunit PhaC</fullName>
    </recommendedName>
    <alternativeName>
        <fullName evidence="6">PHB synthase subunit PhaC</fullName>
    </alternativeName>
</protein>
<dbReference type="InterPro" id="IPR010125">
    <property type="entry name" value="PHA_synth_III_C"/>
</dbReference>
<evidence type="ECO:0000256" key="5">
    <source>
        <dbReference type="ARBA" id="ARBA00023315"/>
    </source>
</evidence>
<evidence type="ECO:0000259" key="7">
    <source>
        <dbReference type="Pfam" id="PF00561"/>
    </source>
</evidence>
<keyword evidence="4" id="KW-0583">PHB biosynthesis</keyword>
<proteinExistence type="predicted"/>
<dbReference type="Gene3D" id="3.40.50.1820">
    <property type="entry name" value="alpha/beta hydrolase"/>
    <property type="match status" value="1"/>
</dbReference>
<accession>A0AA35WZ66</accession>
<dbReference type="InterPro" id="IPR051321">
    <property type="entry name" value="PHA/PHB_synthase"/>
</dbReference>